<accession>A0A0F9THY3</accession>
<name>A0A0F9THY3_9ZZZZ</name>
<dbReference type="AlphaFoldDB" id="A0A0F9THY3"/>
<gene>
    <name evidence="2" type="ORF">LCGC14_0346210</name>
</gene>
<protein>
    <recommendedName>
        <fullName evidence="1">YopX protein domain-containing protein</fullName>
    </recommendedName>
</protein>
<comment type="caution">
    <text evidence="2">The sequence shown here is derived from an EMBL/GenBank/DDBJ whole genome shotgun (WGS) entry which is preliminary data.</text>
</comment>
<dbReference type="InterPro" id="IPR019096">
    <property type="entry name" value="YopX_protein"/>
</dbReference>
<reference evidence="2" key="1">
    <citation type="journal article" date="2015" name="Nature">
        <title>Complex archaea that bridge the gap between prokaryotes and eukaryotes.</title>
        <authorList>
            <person name="Spang A."/>
            <person name="Saw J.H."/>
            <person name="Jorgensen S.L."/>
            <person name="Zaremba-Niedzwiedzka K."/>
            <person name="Martijn J."/>
            <person name="Lind A.E."/>
            <person name="van Eijk R."/>
            <person name="Schleper C."/>
            <person name="Guy L."/>
            <person name="Ettema T.J."/>
        </authorList>
    </citation>
    <scope>NUCLEOTIDE SEQUENCE</scope>
</reference>
<organism evidence="2">
    <name type="scientific">marine sediment metagenome</name>
    <dbReference type="NCBI Taxonomy" id="412755"/>
    <lineage>
        <taxon>unclassified sequences</taxon>
        <taxon>metagenomes</taxon>
        <taxon>ecological metagenomes</taxon>
    </lineage>
</organism>
<proteinExistence type="predicted"/>
<evidence type="ECO:0000313" key="2">
    <source>
        <dbReference type="EMBL" id="KKN78849.1"/>
    </source>
</evidence>
<feature type="domain" description="YopX protein" evidence="1">
    <location>
        <begin position="21"/>
        <end position="130"/>
    </location>
</feature>
<dbReference type="EMBL" id="LAZR01000256">
    <property type="protein sequence ID" value="KKN78849.1"/>
    <property type="molecule type" value="Genomic_DNA"/>
</dbReference>
<dbReference type="SUPFAM" id="SSF159006">
    <property type="entry name" value="YopX-like"/>
    <property type="match status" value="1"/>
</dbReference>
<dbReference type="InterPro" id="IPR023385">
    <property type="entry name" value="YopX-like_C"/>
</dbReference>
<dbReference type="Gene3D" id="2.30.30.290">
    <property type="entry name" value="YopX-like domains"/>
    <property type="match status" value="1"/>
</dbReference>
<dbReference type="Pfam" id="PF09643">
    <property type="entry name" value="YopX"/>
    <property type="match status" value="1"/>
</dbReference>
<sequence length="130" mass="15489">MREIKVRAWFTDGKNKTLPGQKHSMQEDRTLLEFLQDIEDCKEEHGYNVILEQYTGLKDKNGVEIYEGDKVRYTHKHLDHPVDFEVVYYGGCFSQRRLDTKVEDMPDDSTDNIWYEWYSLEVTGHIHEES</sequence>
<evidence type="ECO:0000259" key="1">
    <source>
        <dbReference type="Pfam" id="PF09643"/>
    </source>
</evidence>